<dbReference type="Pfam" id="PF12840">
    <property type="entry name" value="HTH_20"/>
    <property type="match status" value="1"/>
</dbReference>
<dbReference type="InterPro" id="IPR036388">
    <property type="entry name" value="WH-like_DNA-bd_sf"/>
</dbReference>
<gene>
    <name evidence="2" type="ORF">FHP25_39855</name>
</gene>
<dbReference type="RefSeq" id="WP_147852591.1">
    <property type="nucleotide sequence ID" value="NZ_VDUZ01000093.1"/>
</dbReference>
<dbReference type="Gene3D" id="1.10.10.10">
    <property type="entry name" value="Winged helix-like DNA-binding domain superfamily/Winged helix DNA-binding domain"/>
    <property type="match status" value="1"/>
</dbReference>
<organism evidence="2 3">
    <name type="scientific">Vineibacter terrae</name>
    <dbReference type="NCBI Taxonomy" id="2586908"/>
    <lineage>
        <taxon>Bacteria</taxon>
        <taxon>Pseudomonadati</taxon>
        <taxon>Pseudomonadota</taxon>
        <taxon>Alphaproteobacteria</taxon>
        <taxon>Hyphomicrobiales</taxon>
        <taxon>Vineibacter</taxon>
    </lineage>
</organism>
<dbReference type="EMBL" id="VDUZ01000093">
    <property type="protein sequence ID" value="TXL69238.1"/>
    <property type="molecule type" value="Genomic_DNA"/>
</dbReference>
<name>A0A5C8P7D6_9HYPH</name>
<evidence type="ECO:0000313" key="3">
    <source>
        <dbReference type="Proteomes" id="UP000321638"/>
    </source>
</evidence>
<proteinExistence type="predicted"/>
<dbReference type="OrthoDB" id="155998at2"/>
<dbReference type="InterPro" id="IPR036390">
    <property type="entry name" value="WH_DNA-bd_sf"/>
</dbReference>
<keyword evidence="3" id="KW-1185">Reference proteome</keyword>
<feature type="region of interest" description="Disordered" evidence="1">
    <location>
        <begin position="216"/>
        <end position="238"/>
    </location>
</feature>
<evidence type="ECO:0000313" key="2">
    <source>
        <dbReference type="EMBL" id="TXL69238.1"/>
    </source>
</evidence>
<comment type="caution">
    <text evidence="2">The sequence shown here is derived from an EMBL/GenBank/DDBJ whole genome shotgun (WGS) entry which is preliminary data.</text>
</comment>
<dbReference type="GO" id="GO:0006355">
    <property type="term" value="P:regulation of DNA-templated transcription"/>
    <property type="evidence" value="ECO:0007669"/>
    <property type="project" value="UniProtKB-ARBA"/>
</dbReference>
<reference evidence="2 3" key="1">
    <citation type="submission" date="2019-06" db="EMBL/GenBank/DDBJ databases">
        <title>New taxonomy in bacterial strain CC-CFT640, isolated from vineyard.</title>
        <authorList>
            <person name="Lin S.-Y."/>
            <person name="Tsai C.-F."/>
            <person name="Young C.-C."/>
        </authorList>
    </citation>
    <scope>NUCLEOTIDE SEQUENCE [LARGE SCALE GENOMIC DNA]</scope>
    <source>
        <strain evidence="2 3">CC-CFT640</strain>
    </source>
</reference>
<dbReference type="InterPro" id="IPR011991">
    <property type="entry name" value="ArsR-like_HTH"/>
</dbReference>
<accession>A0A5C8P7D6</accession>
<dbReference type="AlphaFoldDB" id="A0A5C8P7D6"/>
<evidence type="ECO:0000256" key="1">
    <source>
        <dbReference type="SAM" id="MobiDB-lite"/>
    </source>
</evidence>
<dbReference type="SUPFAM" id="SSF46785">
    <property type="entry name" value="Winged helix' DNA-binding domain"/>
    <property type="match status" value="1"/>
</dbReference>
<dbReference type="Proteomes" id="UP000321638">
    <property type="component" value="Unassembled WGS sequence"/>
</dbReference>
<sequence length="238" mass="25567">MADRTTDRLLHALKAAGPQTAGTLAGRLGVTAVAVRQHLDGLAAHGLVAHEDRREGVGRPRRYWGLTAAGHARFPDNHAGLTVELLEAISGVFGAGGLERLIAHREAATLAGYRRRLAAATTLAGKVRMLARLRTEEGYMAEWRRDADGSFMLIENHCPICAAARACQGLCRSELGIFAAVLGAAASVTRVEHVLAGARRCAYRIEPVATGIDRSRRGRKLRGPARASRSMPAMPRLR</sequence>
<dbReference type="CDD" id="cd00090">
    <property type="entry name" value="HTH_ARSR"/>
    <property type="match status" value="1"/>
</dbReference>
<protein>
    <submittedName>
        <fullName evidence="2">Transcriptional regulator</fullName>
    </submittedName>
</protein>